<dbReference type="InterPro" id="IPR003991">
    <property type="entry name" value="Pertactin_virulence_factor"/>
</dbReference>
<name>A0A5E4YAV8_9BURK</name>
<dbReference type="Proteomes" id="UP000366945">
    <property type="component" value="Unassembled WGS sequence"/>
</dbReference>
<dbReference type="CDD" id="cd01343">
    <property type="entry name" value="PL1_Passenger_AT"/>
    <property type="match status" value="1"/>
</dbReference>
<dbReference type="PANTHER" id="PTHR35037:SF7">
    <property type="entry name" value="AUTOTRANSPORTER"/>
    <property type="match status" value="1"/>
</dbReference>
<feature type="signal peptide" evidence="2">
    <location>
        <begin position="1"/>
        <end position="34"/>
    </location>
</feature>
<dbReference type="InterPro" id="IPR051551">
    <property type="entry name" value="Autotransporter_adhesion"/>
</dbReference>
<dbReference type="InterPro" id="IPR011050">
    <property type="entry name" value="Pectin_lyase_fold/virulence"/>
</dbReference>
<dbReference type="InterPro" id="IPR036709">
    <property type="entry name" value="Autotransporte_beta_dom_sf"/>
</dbReference>
<dbReference type="InterPro" id="IPR005546">
    <property type="entry name" value="Autotransporte_beta"/>
</dbReference>
<dbReference type="EMBL" id="CABPSK010000004">
    <property type="protein sequence ID" value="VVE45814.1"/>
    <property type="molecule type" value="Genomic_DNA"/>
</dbReference>
<keyword evidence="5" id="KW-1185">Reference proteome</keyword>
<evidence type="ECO:0000313" key="5">
    <source>
        <dbReference type="Proteomes" id="UP000366945"/>
    </source>
</evidence>
<dbReference type="AlphaFoldDB" id="A0A5E4YAV8"/>
<protein>
    <submittedName>
        <fullName evidence="4">Putative autotransporter</fullName>
    </submittedName>
</protein>
<reference evidence="4 5" key="1">
    <citation type="submission" date="2019-08" db="EMBL/GenBank/DDBJ databases">
        <authorList>
            <person name="Peeters C."/>
        </authorList>
    </citation>
    <scope>NUCLEOTIDE SEQUENCE [LARGE SCALE GENOMIC DNA]</scope>
    <source>
        <strain evidence="4 5">LMG 31114</strain>
    </source>
</reference>
<dbReference type="Gene3D" id="2.40.128.130">
    <property type="entry name" value="Autotransporter beta-domain"/>
    <property type="match status" value="1"/>
</dbReference>
<feature type="domain" description="Autotransporter" evidence="3">
    <location>
        <begin position="504"/>
        <end position="772"/>
    </location>
</feature>
<dbReference type="SMART" id="SM00869">
    <property type="entry name" value="Autotransporter"/>
    <property type="match status" value="1"/>
</dbReference>
<dbReference type="GO" id="GO:0019867">
    <property type="term" value="C:outer membrane"/>
    <property type="evidence" value="ECO:0007669"/>
    <property type="project" value="InterPro"/>
</dbReference>
<feature type="chain" id="PRO_5023050897" evidence="2">
    <location>
        <begin position="35"/>
        <end position="772"/>
    </location>
</feature>
<evidence type="ECO:0000259" key="3">
    <source>
        <dbReference type="PROSITE" id="PS51208"/>
    </source>
</evidence>
<dbReference type="InterPro" id="IPR004899">
    <property type="entry name" value="Pertactin_central"/>
</dbReference>
<dbReference type="Gene3D" id="2.160.20.20">
    <property type="match status" value="1"/>
</dbReference>
<dbReference type="PROSITE" id="PS51208">
    <property type="entry name" value="AUTOTRANSPORTER"/>
    <property type="match status" value="1"/>
</dbReference>
<evidence type="ECO:0000256" key="1">
    <source>
        <dbReference type="ARBA" id="ARBA00022729"/>
    </source>
</evidence>
<dbReference type="InterPro" id="IPR006315">
    <property type="entry name" value="OM_autotransptr_brl_dom"/>
</dbReference>
<keyword evidence="1 2" id="KW-0732">Signal</keyword>
<dbReference type="Pfam" id="PF03212">
    <property type="entry name" value="Pertactin"/>
    <property type="match status" value="1"/>
</dbReference>
<organism evidence="4 5">
    <name type="scientific">Pandoraea pneumonica</name>
    <dbReference type="NCBI Taxonomy" id="2508299"/>
    <lineage>
        <taxon>Bacteria</taxon>
        <taxon>Pseudomonadati</taxon>
        <taxon>Pseudomonadota</taxon>
        <taxon>Betaproteobacteria</taxon>
        <taxon>Burkholderiales</taxon>
        <taxon>Burkholderiaceae</taxon>
        <taxon>Pandoraea</taxon>
    </lineage>
</organism>
<dbReference type="SUPFAM" id="SSF51126">
    <property type="entry name" value="Pectin lyase-like"/>
    <property type="match status" value="1"/>
</dbReference>
<accession>A0A5E4YAV8</accession>
<gene>
    <name evidence="4" type="ORF">PPN31114_04407</name>
</gene>
<dbReference type="SUPFAM" id="SSF103515">
    <property type="entry name" value="Autotransporter"/>
    <property type="match status" value="1"/>
</dbReference>
<dbReference type="PRINTS" id="PR01484">
    <property type="entry name" value="PRTACTNFAMLY"/>
</dbReference>
<dbReference type="PANTHER" id="PTHR35037">
    <property type="entry name" value="C-TERMINAL REGION OF AIDA-LIKE PROTEIN"/>
    <property type="match status" value="1"/>
</dbReference>
<dbReference type="InterPro" id="IPR012332">
    <property type="entry name" value="Autotransporter_pectin_lyase_C"/>
</dbReference>
<dbReference type="OrthoDB" id="8932702at2"/>
<evidence type="ECO:0000256" key="2">
    <source>
        <dbReference type="SAM" id="SignalP"/>
    </source>
</evidence>
<evidence type="ECO:0000313" key="4">
    <source>
        <dbReference type="EMBL" id="VVE45814.1"/>
    </source>
</evidence>
<sequence length="772" mass="81854">MRTLPQHVLSPKRTRAICAAVALLVGGMAPWANAREIINEHIYIDGPEHPDVVEGWTLGQGSSLTITGASNASPAYIYLRAGSNAWADLNGLTMIGNRDSTPDGYGVLFVGEKNQVSLRNSYLESSNSYAIKVGGEVGGRPEGEGAQMHIVDSTIKGVQRAILVSHGSELSVQGSTIVAQYDPDSIYNYGIQQLHSTARLHNSSVLGGGVGIGMFSYRHLDETVNQLYLSNTRVEGERDAAIRVDHEESYGTSLVADIVIANGSTLFGADGKLISAGHNSQGDDPITLNVVVDNSQLEGDFDFHDRVDSDVTITNGGSLTGRIIGADKLTLSDQGTWRLVEDSAIGDLTMAGGIVDIHGTASQGTWHTLDVAKLSGEGTFAMHADLVTGEGDKLNVSDRDATGNYQLAVQNTGREGGVETHELVSQAGDDAAFSLVGDKVDAGVYTYVLKSSGEAGGEQSWYLERTGEVSPGTEAVIGVHSALPTVWLGEQTALRTRMGELRFADGDTGGAWARTYGSRINARPTVGTGYSQDQWGVLAGADGVVSRNANGHWLVGGMAGVSSNQLRFDTGSRGSIDSHTAGLYATWLGNNGFYVDTVAKYNRYTSEINVRMSDGTPSKGDFASHGFGASVEVGRMFALPNQWFVEPFAQVAGMWAGGSDFTLDNGMHAETTATRSVLGTLGVNVGKTFETTKGTFRPYAKLAVAHEFIGSNSVTVNGIEMKNDISGTRFEVGAGVAAQMAKRLQVYVDGSYSVGTRVDKPWGVNVGARYQF</sequence>
<dbReference type="NCBIfam" id="TIGR01414">
    <property type="entry name" value="autotrans_barl"/>
    <property type="match status" value="1"/>
</dbReference>
<proteinExistence type="predicted"/>
<dbReference type="Pfam" id="PF03797">
    <property type="entry name" value="Autotransporter"/>
    <property type="match status" value="1"/>
</dbReference>